<dbReference type="AlphaFoldDB" id="A0A9D1ILP1"/>
<dbReference type="InterPro" id="IPR011050">
    <property type="entry name" value="Pectin_lyase_fold/virulence"/>
</dbReference>
<comment type="caution">
    <text evidence="2">The sequence shown here is derived from an EMBL/GenBank/DDBJ whole genome shotgun (WGS) entry which is preliminary data.</text>
</comment>
<name>A0A9D1ILP1_9BACT</name>
<dbReference type="InterPro" id="IPR012334">
    <property type="entry name" value="Pectin_lyas_fold"/>
</dbReference>
<sequence>MKHFFYAIFTLLLLSTASCIEDGFATGSGDVLEFSTDTLSFDTVFTGETTATKRFVVYNRHKKQLRIERIFLTGAPEGAEFYLNVDGRSGKEFSDIEVRGEDSIYVFVEARIDATDADLPFDVFDHLNFVTNGTQQSVVIRAAGQNAVTLSDFHVSGTETLSPERPYRVMDSIVVEKNAVLKIPAGTIVYFHDKACLKVRGSLVAEGTVGNPVTFRGDRLDKVAGSIPFELMSGQWDGIRIEKESFGNELSHAVMHSSSNGIVVDSCGVLDRMKLRICNSVLHNSAASVLKASHAWVEAVGCEFSDSKDGVVDLTGGRFAFDNCTFANYYLFDVVTSAILTLRYALPDDKVYDNPLMEASFDNCIVYGNAADISIGDLAETNVYLRNCLLRSRGENDDRFIDCLWDADPKFYTVRDEYIFDYRLQDESDAIGAGNAALCPDGARYDFYGNDRFQSGALDLGAYVWIPQTEETDSEN</sequence>
<proteinExistence type="predicted"/>
<reference evidence="2" key="1">
    <citation type="submission" date="2020-10" db="EMBL/GenBank/DDBJ databases">
        <authorList>
            <person name="Gilroy R."/>
        </authorList>
    </citation>
    <scope>NUCLEOTIDE SEQUENCE</scope>
    <source>
        <strain evidence="2">17073</strain>
    </source>
</reference>
<evidence type="ECO:0000313" key="3">
    <source>
        <dbReference type="Proteomes" id="UP000824076"/>
    </source>
</evidence>
<dbReference type="Gene3D" id="2.160.20.10">
    <property type="entry name" value="Single-stranded right-handed beta-helix, Pectin lyase-like"/>
    <property type="match status" value="1"/>
</dbReference>
<gene>
    <name evidence="2" type="ORF">IAD18_01775</name>
</gene>
<feature type="signal peptide" evidence="1">
    <location>
        <begin position="1"/>
        <end position="20"/>
    </location>
</feature>
<dbReference type="Proteomes" id="UP000824076">
    <property type="component" value="Unassembled WGS sequence"/>
</dbReference>
<dbReference type="PROSITE" id="PS51257">
    <property type="entry name" value="PROKAR_LIPOPROTEIN"/>
    <property type="match status" value="1"/>
</dbReference>
<organism evidence="2 3">
    <name type="scientific">Candidatus Limisoma intestinavium</name>
    <dbReference type="NCBI Taxonomy" id="2840856"/>
    <lineage>
        <taxon>Bacteria</taxon>
        <taxon>Pseudomonadati</taxon>
        <taxon>Bacteroidota</taxon>
        <taxon>Bacteroidia</taxon>
        <taxon>Bacteroidales</taxon>
        <taxon>Candidatus Limisoma</taxon>
    </lineage>
</organism>
<dbReference type="EMBL" id="DVMS01000044">
    <property type="protein sequence ID" value="HIU38377.1"/>
    <property type="molecule type" value="Genomic_DNA"/>
</dbReference>
<reference evidence="2" key="2">
    <citation type="journal article" date="2021" name="PeerJ">
        <title>Extensive microbial diversity within the chicken gut microbiome revealed by metagenomics and culture.</title>
        <authorList>
            <person name="Gilroy R."/>
            <person name="Ravi A."/>
            <person name="Getino M."/>
            <person name="Pursley I."/>
            <person name="Horton D.L."/>
            <person name="Alikhan N.F."/>
            <person name="Baker D."/>
            <person name="Gharbi K."/>
            <person name="Hall N."/>
            <person name="Watson M."/>
            <person name="Adriaenssens E.M."/>
            <person name="Foster-Nyarko E."/>
            <person name="Jarju S."/>
            <person name="Secka A."/>
            <person name="Antonio M."/>
            <person name="Oren A."/>
            <person name="Chaudhuri R.R."/>
            <person name="La Ragione R."/>
            <person name="Hildebrand F."/>
            <person name="Pallen M.J."/>
        </authorList>
    </citation>
    <scope>NUCLEOTIDE SEQUENCE</scope>
    <source>
        <strain evidence="2">17073</strain>
    </source>
</reference>
<protein>
    <recommendedName>
        <fullName evidence="4">Right handed beta helix domain-containing protein</fullName>
    </recommendedName>
</protein>
<keyword evidence="1" id="KW-0732">Signal</keyword>
<feature type="chain" id="PRO_5039700357" description="Right handed beta helix domain-containing protein" evidence="1">
    <location>
        <begin position="21"/>
        <end position="476"/>
    </location>
</feature>
<dbReference type="SUPFAM" id="SSF51126">
    <property type="entry name" value="Pectin lyase-like"/>
    <property type="match status" value="1"/>
</dbReference>
<accession>A0A9D1ILP1</accession>
<evidence type="ECO:0008006" key="4">
    <source>
        <dbReference type="Google" id="ProtNLM"/>
    </source>
</evidence>
<evidence type="ECO:0000256" key="1">
    <source>
        <dbReference type="SAM" id="SignalP"/>
    </source>
</evidence>
<evidence type="ECO:0000313" key="2">
    <source>
        <dbReference type="EMBL" id="HIU38377.1"/>
    </source>
</evidence>